<evidence type="ECO:0000313" key="1">
    <source>
        <dbReference type="EMBL" id="AMQ57770.1"/>
    </source>
</evidence>
<accession>A0A142ERL5</accession>
<reference evidence="1 2" key="2">
    <citation type="journal article" date="2016" name="Genome Announc.">
        <title>Complete Genome Sequence of Algoriphagus sp. Strain M8-2, Isolated from a Brackish Lake.</title>
        <authorList>
            <person name="Muraguchi Y."/>
            <person name="Kushimoto K."/>
            <person name="Ohtsubo Y."/>
            <person name="Suzuki T."/>
            <person name="Dohra H."/>
            <person name="Kimbara K."/>
            <person name="Shintani M."/>
        </authorList>
    </citation>
    <scope>NUCLEOTIDE SEQUENCE [LARGE SCALE GENOMIC DNA]</scope>
    <source>
        <strain evidence="1 2">M8-2</strain>
    </source>
</reference>
<evidence type="ECO:0008006" key="3">
    <source>
        <dbReference type="Google" id="ProtNLM"/>
    </source>
</evidence>
<dbReference type="RefSeq" id="WP_067549507.1">
    <property type="nucleotide sequence ID" value="NZ_CP012836.1"/>
</dbReference>
<dbReference type="OrthoDB" id="1493286at2"/>
<dbReference type="KEGG" id="alm:AO498_15050"/>
<dbReference type="STRING" id="1727163.AO498_15050"/>
<reference evidence="2" key="1">
    <citation type="submission" date="2015-09" db="EMBL/GenBank/DDBJ databases">
        <title>Complete sequence of Algoriphagus sp. M8-2.</title>
        <authorList>
            <person name="Shintani M."/>
        </authorList>
    </citation>
    <scope>NUCLEOTIDE SEQUENCE [LARGE SCALE GENOMIC DNA]</scope>
    <source>
        <strain evidence="2">M8-2</strain>
    </source>
</reference>
<sequence>MAYLITCAGSKVNPDKKNISSIESLSFSEKLDDSRKKLIELLGDKVSMDWDYTLPAWKLYSGNRSKLYPRVDEGCWEKDGINVLILSAMFGWIRHDDLIPFYDLRMTDTLNNGLPIWKFWFYEDVLIKIIEKTDVDLLSGSYRKAIIGRNQPVGILPNMRFTDYGVQKGMWLNQELTKY</sequence>
<dbReference type="PATRIC" id="fig|1727163.4.peg.3162"/>
<dbReference type="Pfam" id="PF03883">
    <property type="entry name" value="H2O2_YaaD"/>
    <property type="match status" value="1"/>
</dbReference>
<keyword evidence="2" id="KW-1185">Reference proteome</keyword>
<dbReference type="InterPro" id="IPR005583">
    <property type="entry name" value="YaaA"/>
</dbReference>
<dbReference type="AlphaFoldDB" id="A0A142ERL5"/>
<protein>
    <recommendedName>
        <fullName evidence="3">Peroxide stress protein YaaA</fullName>
    </recommendedName>
</protein>
<proteinExistence type="predicted"/>
<name>A0A142ERL5_9BACT</name>
<organism evidence="1 2">
    <name type="scientific">Algoriphagus sanaruensis</name>
    <dbReference type="NCBI Taxonomy" id="1727163"/>
    <lineage>
        <taxon>Bacteria</taxon>
        <taxon>Pseudomonadati</taxon>
        <taxon>Bacteroidota</taxon>
        <taxon>Cytophagia</taxon>
        <taxon>Cytophagales</taxon>
        <taxon>Cyclobacteriaceae</taxon>
        <taxon>Algoriphagus</taxon>
    </lineage>
</organism>
<evidence type="ECO:0000313" key="2">
    <source>
        <dbReference type="Proteomes" id="UP000073816"/>
    </source>
</evidence>
<gene>
    <name evidence="1" type="ORF">AO498_15050</name>
</gene>
<dbReference type="EMBL" id="CP012836">
    <property type="protein sequence ID" value="AMQ57770.1"/>
    <property type="molecule type" value="Genomic_DNA"/>
</dbReference>
<dbReference type="Proteomes" id="UP000073816">
    <property type="component" value="Chromosome"/>
</dbReference>